<evidence type="ECO:0000259" key="1">
    <source>
        <dbReference type="Pfam" id="PF13470"/>
    </source>
</evidence>
<evidence type="ECO:0000313" key="2">
    <source>
        <dbReference type="EMBL" id="ACE83878.1"/>
    </source>
</evidence>
<dbReference type="Proteomes" id="UP000001036">
    <property type="component" value="Chromosome"/>
</dbReference>
<dbReference type="Pfam" id="PF13470">
    <property type="entry name" value="PIN_3"/>
    <property type="match status" value="1"/>
</dbReference>
<dbReference type="InterPro" id="IPR029060">
    <property type="entry name" value="PIN-like_dom_sf"/>
</dbReference>
<gene>
    <name evidence="2" type="ordered locus">CJA_1098</name>
</gene>
<evidence type="ECO:0000313" key="3">
    <source>
        <dbReference type="Proteomes" id="UP000001036"/>
    </source>
</evidence>
<dbReference type="PANTHER" id="PTHR34610:SF3">
    <property type="entry name" value="SSL7007 PROTEIN"/>
    <property type="match status" value="1"/>
</dbReference>
<name>B3PBN4_CELJU</name>
<dbReference type="eggNOG" id="COG1569">
    <property type="taxonomic scope" value="Bacteria"/>
</dbReference>
<dbReference type="HOGENOM" id="CLU_116617_2_0_6"/>
<reference evidence="2 3" key="1">
    <citation type="journal article" date="2008" name="J. Bacteriol.">
        <title>Insights into plant cell wall degradation from the genome sequence of the soil bacterium Cellvibrio japonicus.</title>
        <authorList>
            <person name="Deboy R.T."/>
            <person name="Mongodin E.F."/>
            <person name="Fouts D.E."/>
            <person name="Tailford L.E."/>
            <person name="Khouri H."/>
            <person name="Emerson J.B."/>
            <person name="Mohamoud Y."/>
            <person name="Watkins K."/>
            <person name="Henrissat B."/>
            <person name="Gilbert H.J."/>
            <person name="Nelson K.E."/>
        </authorList>
    </citation>
    <scope>NUCLEOTIDE SEQUENCE [LARGE SCALE GENOMIC DNA]</scope>
    <source>
        <strain evidence="2 3">Ueda107</strain>
    </source>
</reference>
<sequence length="126" mass="14475">MRSRQGSAYRLLRHLGDGSYRPCVSVPLFIEYEAVLKRTGLLPHLNTKDVDVLLDYFLSEAQIAQIFFLWRPFLKDPKDDLVLEAAVASKSDYIVTFNERDFSGTEKYFGINVVTPQIFLKEQGLL</sequence>
<accession>B3PBN4</accession>
<dbReference type="InterPro" id="IPR002850">
    <property type="entry name" value="PIN_toxin-like"/>
</dbReference>
<keyword evidence="3" id="KW-1185">Reference proteome</keyword>
<dbReference type="STRING" id="498211.CJA_1098"/>
<proteinExistence type="predicted"/>
<dbReference type="SUPFAM" id="SSF88723">
    <property type="entry name" value="PIN domain-like"/>
    <property type="match status" value="1"/>
</dbReference>
<dbReference type="AlphaFoldDB" id="B3PBN4"/>
<dbReference type="PANTHER" id="PTHR34610">
    <property type="entry name" value="SSL7007 PROTEIN"/>
    <property type="match status" value="1"/>
</dbReference>
<organism evidence="2 3">
    <name type="scientific">Cellvibrio japonicus (strain Ueda107)</name>
    <name type="common">Pseudomonas fluorescens subsp. cellulosa</name>
    <dbReference type="NCBI Taxonomy" id="498211"/>
    <lineage>
        <taxon>Bacteria</taxon>
        <taxon>Pseudomonadati</taxon>
        <taxon>Pseudomonadota</taxon>
        <taxon>Gammaproteobacteria</taxon>
        <taxon>Cellvibrionales</taxon>
        <taxon>Cellvibrionaceae</taxon>
        <taxon>Cellvibrio</taxon>
    </lineage>
</organism>
<feature type="domain" description="PIN" evidence="1">
    <location>
        <begin position="3"/>
        <end position="99"/>
    </location>
</feature>
<dbReference type="EMBL" id="CP000934">
    <property type="protein sequence ID" value="ACE83878.1"/>
    <property type="molecule type" value="Genomic_DNA"/>
</dbReference>
<dbReference type="InterPro" id="IPR002716">
    <property type="entry name" value="PIN_dom"/>
</dbReference>
<dbReference type="RefSeq" id="WP_012486746.1">
    <property type="nucleotide sequence ID" value="NC_010995.1"/>
</dbReference>
<dbReference type="KEGG" id="cja:CJA_1098"/>
<protein>
    <recommendedName>
        <fullName evidence="1">PIN domain-containing protein</fullName>
    </recommendedName>
</protein>